<organism evidence="10">
    <name type="scientific">Strongyloides stercoralis</name>
    <name type="common">Threadworm</name>
    <dbReference type="NCBI Taxonomy" id="6248"/>
    <lineage>
        <taxon>Eukaryota</taxon>
        <taxon>Metazoa</taxon>
        <taxon>Ecdysozoa</taxon>
        <taxon>Nematoda</taxon>
        <taxon>Chromadorea</taxon>
        <taxon>Rhabditida</taxon>
        <taxon>Tylenchina</taxon>
        <taxon>Panagrolaimomorpha</taxon>
        <taxon>Strongyloidoidea</taxon>
        <taxon>Strongyloididae</taxon>
        <taxon>Strongyloides</taxon>
    </lineage>
</organism>
<evidence type="ECO:0000256" key="7">
    <source>
        <dbReference type="SAM" id="SignalP"/>
    </source>
</evidence>
<proteinExistence type="inferred from homology"/>
<dbReference type="WBParaSite" id="SSTP_0000581400.1">
    <property type="protein sequence ID" value="SSTP_0000581400.1"/>
    <property type="gene ID" value="SSTP_0000581400"/>
</dbReference>
<evidence type="ECO:0000313" key="9">
    <source>
        <dbReference type="Proteomes" id="UP000035681"/>
    </source>
</evidence>
<name>A0A0K0E8I3_STRER</name>
<keyword evidence="4" id="KW-0256">Endoplasmic reticulum</keyword>
<keyword evidence="5" id="KW-0712">Selenocysteine</keyword>
<dbReference type="SUPFAM" id="SSF52833">
    <property type="entry name" value="Thioredoxin-like"/>
    <property type="match status" value="1"/>
</dbReference>
<evidence type="ECO:0000256" key="1">
    <source>
        <dbReference type="ARBA" id="ARBA00004319"/>
    </source>
</evidence>
<comment type="similarity">
    <text evidence="2">Belongs to the selenoprotein M/F family.</text>
</comment>
<dbReference type="GO" id="GO:0016491">
    <property type="term" value="F:oxidoreductase activity"/>
    <property type="evidence" value="ECO:0007669"/>
    <property type="project" value="TreeGrafter"/>
</dbReference>
<keyword evidence="3 7" id="KW-0732">Signal</keyword>
<evidence type="ECO:0000256" key="5">
    <source>
        <dbReference type="ARBA" id="ARBA00022933"/>
    </source>
</evidence>
<dbReference type="AlphaFoldDB" id="A0A0K0E8I3"/>
<dbReference type="GO" id="GO:0005788">
    <property type="term" value="C:endoplasmic reticulum lumen"/>
    <property type="evidence" value="ECO:0007669"/>
    <property type="project" value="UniProtKB-SubCell"/>
</dbReference>
<evidence type="ECO:0000313" key="10">
    <source>
        <dbReference type="WBParaSite" id="SSTP_0000581400.1"/>
    </source>
</evidence>
<dbReference type="Proteomes" id="UP000035681">
    <property type="component" value="Unplaced"/>
</dbReference>
<dbReference type="InterPro" id="IPR036249">
    <property type="entry name" value="Thioredoxin-like_sf"/>
</dbReference>
<evidence type="ECO:0000256" key="6">
    <source>
        <dbReference type="ARBA" id="ARBA00040775"/>
    </source>
</evidence>
<dbReference type="PANTHER" id="PTHR13077:SF6">
    <property type="entry name" value="SELENOPROTEIN F"/>
    <property type="match status" value="1"/>
</dbReference>
<evidence type="ECO:0000256" key="3">
    <source>
        <dbReference type="ARBA" id="ARBA00022729"/>
    </source>
</evidence>
<comment type="subcellular location">
    <subcellularLocation>
        <location evidence="1">Endoplasmic reticulum lumen</location>
    </subcellularLocation>
</comment>
<evidence type="ECO:0000259" key="8">
    <source>
        <dbReference type="Pfam" id="PF08806"/>
    </source>
</evidence>
<sequence length="159" mass="18502">MIRLNKLIISTFFISLFSISLLAAIEEDNFYTVEECRDIGYNKDTLKCSTCDKLTQFSLEELYTDCKSCCLEEKNQIHEKYAFAYIEYCECNIARFPQAHAFIKSDMASEWGSQLKVKHVRGSLPTLVMKDKRGVTMKSFNIESWDTNTIKEFLNGWLE</sequence>
<dbReference type="Gene3D" id="3.40.30.50">
    <property type="entry name" value="Sep15/SelM thioredoxin-like domain, active-site redox motif"/>
    <property type="match status" value="1"/>
</dbReference>
<reference evidence="10" key="1">
    <citation type="submission" date="2015-08" db="UniProtKB">
        <authorList>
            <consortium name="WormBaseParasite"/>
        </authorList>
    </citation>
    <scope>IDENTIFICATION</scope>
</reference>
<dbReference type="InterPro" id="IPR039992">
    <property type="entry name" value="Sep15_SelM"/>
</dbReference>
<dbReference type="WBParaSite" id="TCONS_00002999.p1">
    <property type="protein sequence ID" value="TCONS_00002999.p1"/>
    <property type="gene ID" value="XLOC_002771"/>
</dbReference>
<dbReference type="PANTHER" id="PTHR13077">
    <property type="entry name" value="SELENOPROTEIN F"/>
    <property type="match status" value="1"/>
</dbReference>
<evidence type="ECO:0000256" key="4">
    <source>
        <dbReference type="ARBA" id="ARBA00022824"/>
    </source>
</evidence>
<keyword evidence="9" id="KW-1185">Reference proteome</keyword>
<protein>
    <recommendedName>
        <fullName evidence="6">Selenoprotein F</fullName>
    </recommendedName>
</protein>
<feature type="signal peptide" evidence="7">
    <location>
        <begin position="1"/>
        <end position="24"/>
    </location>
</feature>
<feature type="domain" description="Selenoprotein F/M" evidence="8">
    <location>
        <begin position="85"/>
        <end position="155"/>
    </location>
</feature>
<dbReference type="STRING" id="6248.A0A0K0E8I3"/>
<accession>A0A0K0E8I3</accession>
<dbReference type="InterPro" id="IPR038219">
    <property type="entry name" value="Sep15/SelM_sf"/>
</dbReference>
<dbReference type="Pfam" id="PF08806">
    <property type="entry name" value="Sep15_SelM"/>
    <property type="match status" value="1"/>
</dbReference>
<feature type="chain" id="PRO_5005327748" description="Selenoprotein F" evidence="7">
    <location>
        <begin position="25"/>
        <end position="159"/>
    </location>
</feature>
<evidence type="ECO:0000256" key="2">
    <source>
        <dbReference type="ARBA" id="ARBA00005742"/>
    </source>
</evidence>
<dbReference type="InterPro" id="IPR014912">
    <property type="entry name" value="Sep15_SelM_dom"/>
</dbReference>